<dbReference type="InterPro" id="IPR036890">
    <property type="entry name" value="HATPase_C_sf"/>
</dbReference>
<evidence type="ECO:0000256" key="1">
    <source>
        <dbReference type="ARBA" id="ARBA00000085"/>
    </source>
</evidence>
<dbReference type="PROSITE" id="PS50110">
    <property type="entry name" value="RESPONSE_REGULATORY"/>
    <property type="match status" value="1"/>
</dbReference>
<dbReference type="Gene3D" id="1.10.10.60">
    <property type="entry name" value="Homeodomain-like"/>
    <property type="match status" value="1"/>
</dbReference>
<evidence type="ECO:0000256" key="3">
    <source>
        <dbReference type="ARBA" id="ARBA00022553"/>
    </source>
</evidence>
<dbReference type="PRINTS" id="PR00344">
    <property type="entry name" value="BCTRLSENSOR"/>
</dbReference>
<dbReference type="InterPro" id="IPR015943">
    <property type="entry name" value="WD40/YVTN_repeat-like_dom_sf"/>
</dbReference>
<keyword evidence="11" id="KW-0804">Transcription</keyword>
<gene>
    <name evidence="17" type="ORF">Cop2CBH44_13490</name>
</gene>
<dbReference type="FunFam" id="3.40.50.2300:FF:000138">
    <property type="entry name" value="Two-component system sensor histidine kinase/response regulator"/>
    <property type="match status" value="1"/>
</dbReference>
<feature type="modified residue" description="4-aspartylphosphate" evidence="12">
    <location>
        <position position="1115"/>
    </location>
</feature>
<dbReference type="InterPro" id="IPR018060">
    <property type="entry name" value="HTH_AraC"/>
</dbReference>
<dbReference type="InterPro" id="IPR036097">
    <property type="entry name" value="HisK_dim/P_sf"/>
</dbReference>
<evidence type="ECO:0000256" key="2">
    <source>
        <dbReference type="ARBA" id="ARBA00012438"/>
    </source>
</evidence>
<dbReference type="Pfam" id="PF12833">
    <property type="entry name" value="HTH_18"/>
    <property type="match status" value="1"/>
</dbReference>
<dbReference type="EC" id="2.7.13.3" evidence="2"/>
<dbReference type="PROSITE" id="PS01124">
    <property type="entry name" value="HTH_ARAC_FAMILY_2"/>
    <property type="match status" value="1"/>
</dbReference>
<dbReference type="GO" id="GO:0005524">
    <property type="term" value="F:ATP binding"/>
    <property type="evidence" value="ECO:0007669"/>
    <property type="project" value="UniProtKB-KW"/>
</dbReference>
<dbReference type="Pfam" id="PF07495">
    <property type="entry name" value="Y_Y_Y"/>
    <property type="match status" value="1"/>
</dbReference>
<keyword evidence="10" id="KW-0238">DNA-binding</keyword>
<dbReference type="InterPro" id="IPR018062">
    <property type="entry name" value="HTH_AraC-typ_CS"/>
</dbReference>
<evidence type="ECO:0000256" key="11">
    <source>
        <dbReference type="ARBA" id="ARBA00023163"/>
    </source>
</evidence>
<dbReference type="CDD" id="cd00082">
    <property type="entry name" value="HisKA"/>
    <property type="match status" value="1"/>
</dbReference>
<dbReference type="Gene3D" id="2.130.10.10">
    <property type="entry name" value="YVTN repeat-like/Quinoprotein amine dehydrogenase"/>
    <property type="match status" value="2"/>
</dbReference>
<evidence type="ECO:0000256" key="12">
    <source>
        <dbReference type="PROSITE-ProRule" id="PRU00169"/>
    </source>
</evidence>
<name>A0A7G1HTN5_9BACT</name>
<dbReference type="FunFam" id="1.10.287.130:FF:000034">
    <property type="entry name" value="Two-component system sensor histidine kinase/response regulator"/>
    <property type="match status" value="1"/>
</dbReference>
<dbReference type="EMBL" id="AP023322">
    <property type="protein sequence ID" value="BCI62996.1"/>
    <property type="molecule type" value="Genomic_DNA"/>
</dbReference>
<dbReference type="InterPro" id="IPR009057">
    <property type="entry name" value="Homeodomain-like_sf"/>
</dbReference>
<reference evidence="18" key="1">
    <citation type="submission" date="2020-07" db="EMBL/GenBank/DDBJ databases">
        <title>Complete genome sequencing of Coprobacter sp. strain 2CBH44.</title>
        <authorList>
            <person name="Sakamoto M."/>
            <person name="Murakami T."/>
            <person name="Mori H."/>
        </authorList>
    </citation>
    <scope>NUCLEOTIDE SEQUENCE [LARGE SCALE GENOMIC DNA]</scope>
    <source>
        <strain evidence="18">2CBH44</strain>
    </source>
</reference>
<evidence type="ECO:0000256" key="4">
    <source>
        <dbReference type="ARBA" id="ARBA00022679"/>
    </source>
</evidence>
<dbReference type="Gene3D" id="1.10.287.130">
    <property type="match status" value="1"/>
</dbReference>
<dbReference type="SUPFAM" id="SSF52172">
    <property type="entry name" value="CheY-like"/>
    <property type="match status" value="1"/>
</dbReference>
<evidence type="ECO:0000256" key="5">
    <source>
        <dbReference type="ARBA" id="ARBA00022741"/>
    </source>
</evidence>
<protein>
    <recommendedName>
        <fullName evidence="2">histidine kinase</fullName>
        <ecNumber evidence="2">2.7.13.3</ecNumber>
    </recommendedName>
</protein>
<keyword evidence="8" id="KW-0902">Two-component regulatory system</keyword>
<dbReference type="InterPro" id="IPR011123">
    <property type="entry name" value="Y_Y_Y"/>
</dbReference>
<dbReference type="Gene3D" id="3.40.50.2300">
    <property type="match status" value="1"/>
</dbReference>
<dbReference type="InterPro" id="IPR003661">
    <property type="entry name" value="HisK_dim/P_dom"/>
</dbReference>
<dbReference type="SUPFAM" id="SSF63829">
    <property type="entry name" value="Calcium-dependent phosphotriesterase"/>
    <property type="match status" value="3"/>
</dbReference>
<comment type="catalytic activity">
    <reaction evidence="1">
        <text>ATP + protein L-histidine = ADP + protein N-phospho-L-histidine.</text>
        <dbReference type="EC" id="2.7.13.3"/>
    </reaction>
</comment>
<keyword evidence="6 17" id="KW-0418">Kinase</keyword>
<dbReference type="CDD" id="cd17574">
    <property type="entry name" value="REC_OmpR"/>
    <property type="match status" value="1"/>
</dbReference>
<feature type="transmembrane region" description="Helical" evidence="13">
    <location>
        <begin position="756"/>
        <end position="774"/>
    </location>
</feature>
<dbReference type="SUPFAM" id="SSF47384">
    <property type="entry name" value="Homodimeric domain of signal transducing histidine kinase"/>
    <property type="match status" value="1"/>
</dbReference>
<evidence type="ECO:0000256" key="7">
    <source>
        <dbReference type="ARBA" id="ARBA00022840"/>
    </source>
</evidence>
<dbReference type="SMART" id="SM00387">
    <property type="entry name" value="HATPase_c"/>
    <property type="match status" value="1"/>
</dbReference>
<dbReference type="Pfam" id="PF02518">
    <property type="entry name" value="HATPase_c"/>
    <property type="match status" value="1"/>
</dbReference>
<evidence type="ECO:0000313" key="18">
    <source>
        <dbReference type="Proteomes" id="UP000594042"/>
    </source>
</evidence>
<dbReference type="PANTHER" id="PTHR43547">
    <property type="entry name" value="TWO-COMPONENT HISTIDINE KINASE"/>
    <property type="match status" value="1"/>
</dbReference>
<dbReference type="SMART" id="SM00448">
    <property type="entry name" value="REC"/>
    <property type="match status" value="1"/>
</dbReference>
<dbReference type="InterPro" id="IPR004358">
    <property type="entry name" value="Sig_transdc_His_kin-like_C"/>
</dbReference>
<keyword evidence="3 12" id="KW-0597">Phosphoprotein</keyword>
<evidence type="ECO:0000256" key="10">
    <source>
        <dbReference type="ARBA" id="ARBA00023125"/>
    </source>
</evidence>
<dbReference type="InterPro" id="IPR001789">
    <property type="entry name" value="Sig_transdc_resp-reg_receiver"/>
</dbReference>
<keyword evidence="13" id="KW-1133">Transmembrane helix</keyword>
<dbReference type="GO" id="GO:0000155">
    <property type="term" value="F:phosphorelay sensor kinase activity"/>
    <property type="evidence" value="ECO:0007669"/>
    <property type="project" value="InterPro"/>
</dbReference>
<dbReference type="KEGG" id="copr:Cop2CBH44_13490"/>
<proteinExistence type="predicted"/>
<dbReference type="PROSITE" id="PS50109">
    <property type="entry name" value="HIS_KIN"/>
    <property type="match status" value="1"/>
</dbReference>
<keyword evidence="4" id="KW-0808">Transferase</keyword>
<keyword evidence="9" id="KW-0805">Transcription regulation</keyword>
<dbReference type="PANTHER" id="PTHR43547:SF2">
    <property type="entry name" value="HYBRID SIGNAL TRANSDUCTION HISTIDINE KINASE C"/>
    <property type="match status" value="1"/>
</dbReference>
<sequence length="1321" mass="150480">MRIRIGFVVLNFLFFFVCVYGQNYTFESLNVESGLSQVTVTCSYQDELGMMWFGTKDGLNRFDGNEVKVFKPILGDTTSLTKANIRAITGDGEGNLYLQTQGAVIKFDMRKEVFKDLLKIGNGALGKGRNGIWIGVRNSLYCYSPGKDEMVLVREIKNTSFNCILESEDGVCWMGTNRGLLALDDKYTLRSFFTDSQVRAMYRDKNKNMWVCTNNRGLIKLAPTGDVTIFRHNPKDNKSIVSDFVRAICEDNLGNIWIGSQFGLCRLDINTSEFKTYVHSTENTGSLTSNSVVHLYKDRQGTIWIGTFFGGVNYFNPESQNFRFYPPEKGGLPYPVIGNFIEDKNGLIWICTEGGGYVTSFNPHTEQFTSYHLPGNNFKSVYYDANRHCLWLGTHLEYIVKFYIDTRKTEIIESSSSDISHFFGQHILALVPYKGKLLVGSTAGVMLYDPQDGTSMKFFQEISSLVTTMLVDSRKRLWIGTENEGLFCYDTESGNITSYKHKPGVQNNLSSNNINCILEDDKQRIWIGTNGYGLNLFLPESNDFKVFSKENSRLIDNTIVALAQSKSGKILVGTGNGLSICEVQNKFLVVNYPFNNGFPLTTINDKSLYVSREGDIFVGGINGMVILEETDFNYQQKPFDIQFSKLYVNNMEVKQGDKTGILSQALPYTSEIKIKPGYSVFSVAFSTDNYIYPSQEEIEYRLKGFESDWMTARFGRMLTYTNLNPGKYELELRLKNFPEITKTLFIDIIPPFYNTWYAYFFYVLVALGLIYWYIRQDKMRFYLKKSLEFEKKEKEKTEELTQSKLRFFTNISHEIRTPITLIIGQAESLLHSQNIHPSVYNKIINIHKNASNLSGLINELLDFRKQEQGHLKLKISEVNFVEFLKETFLTFYEYAQNNNISFKFCRSSDEINLWIDVEQMQKVINNLLSNAFKFTPPGGNVVISLEENESEVIFSISDNGQGILPDKIDHIFDRFYQADLTDNVPGTGIGLALTKGIIELHSGQIQVKSEVGKGTVFSVILKKGDTHFPEGTMRLEKKVDISDYKNSLPVEDVSELPQQNLSGEKDKLLIVEDNEDLRNFLKEIFSAIYDVEVAEDGIIGLEKVRSFLPDVVISDIMMPRMSGIELCSKIKNNFDTCHIPVILLTAKTALEHKFEGLRIGADDYISKPFNVKLLVLRCNNLVNSHRILQSKFVQQPDLIHQQQVATNAADKDFVEKATKIVEANLDKNEFDVNIFAMEMNLSRSSLFNKLKGVTGLTPNNFISNIRLKKAAEMLLNNPELKISDVAYTLNFSSPRYFNKCFKDLFGYAPADYRKSNKVQNE</sequence>
<keyword evidence="18" id="KW-1185">Reference proteome</keyword>
<organism evidence="17 18">
    <name type="scientific">Coprobacter secundus subsp. similis</name>
    <dbReference type="NCBI Taxonomy" id="2751153"/>
    <lineage>
        <taxon>Bacteria</taxon>
        <taxon>Pseudomonadati</taxon>
        <taxon>Bacteroidota</taxon>
        <taxon>Bacteroidia</taxon>
        <taxon>Bacteroidales</taxon>
        <taxon>Barnesiellaceae</taxon>
        <taxon>Coprobacter</taxon>
    </lineage>
</organism>
<evidence type="ECO:0000259" key="14">
    <source>
        <dbReference type="PROSITE" id="PS01124"/>
    </source>
</evidence>
<dbReference type="InterPro" id="IPR005467">
    <property type="entry name" value="His_kinase_dom"/>
</dbReference>
<dbReference type="GO" id="GO:0043565">
    <property type="term" value="F:sequence-specific DNA binding"/>
    <property type="evidence" value="ECO:0007669"/>
    <property type="project" value="InterPro"/>
</dbReference>
<feature type="domain" description="HTH araC/xylS-type" evidence="14">
    <location>
        <begin position="1215"/>
        <end position="1315"/>
    </location>
</feature>
<dbReference type="Proteomes" id="UP000594042">
    <property type="component" value="Chromosome"/>
</dbReference>
<keyword evidence="7" id="KW-0067">ATP-binding</keyword>
<dbReference type="Pfam" id="PF00512">
    <property type="entry name" value="HisKA"/>
    <property type="match status" value="1"/>
</dbReference>
<dbReference type="CDD" id="cd00075">
    <property type="entry name" value="HATPase"/>
    <property type="match status" value="1"/>
</dbReference>
<dbReference type="GO" id="GO:0003700">
    <property type="term" value="F:DNA-binding transcription factor activity"/>
    <property type="evidence" value="ECO:0007669"/>
    <property type="project" value="InterPro"/>
</dbReference>
<accession>A0A7G1HTN5</accession>
<dbReference type="Gene3D" id="3.30.565.10">
    <property type="entry name" value="Histidine kinase-like ATPase, C-terminal domain"/>
    <property type="match status" value="1"/>
</dbReference>
<dbReference type="PROSITE" id="PS00041">
    <property type="entry name" value="HTH_ARAC_FAMILY_1"/>
    <property type="match status" value="1"/>
</dbReference>
<dbReference type="SUPFAM" id="SSF46689">
    <property type="entry name" value="Homeodomain-like"/>
    <property type="match status" value="1"/>
</dbReference>
<dbReference type="FunFam" id="3.30.565.10:FF:000037">
    <property type="entry name" value="Hybrid sensor histidine kinase/response regulator"/>
    <property type="match status" value="1"/>
</dbReference>
<dbReference type="InterPro" id="IPR011110">
    <property type="entry name" value="Reg_prop"/>
</dbReference>
<feature type="domain" description="Response regulatory" evidence="16">
    <location>
        <begin position="1067"/>
        <end position="1182"/>
    </location>
</feature>
<evidence type="ECO:0000256" key="9">
    <source>
        <dbReference type="ARBA" id="ARBA00023015"/>
    </source>
</evidence>
<evidence type="ECO:0000259" key="15">
    <source>
        <dbReference type="PROSITE" id="PS50109"/>
    </source>
</evidence>
<keyword evidence="13" id="KW-0812">Transmembrane</keyword>
<dbReference type="Pfam" id="PF07494">
    <property type="entry name" value="Reg_prop"/>
    <property type="match status" value="4"/>
</dbReference>
<evidence type="ECO:0000256" key="8">
    <source>
        <dbReference type="ARBA" id="ARBA00023012"/>
    </source>
</evidence>
<dbReference type="RefSeq" id="WP_055097130.1">
    <property type="nucleotide sequence ID" value="NZ_AP023322.1"/>
</dbReference>
<evidence type="ECO:0000313" key="17">
    <source>
        <dbReference type="EMBL" id="BCI62996.1"/>
    </source>
</evidence>
<feature type="domain" description="Histidine kinase" evidence="15">
    <location>
        <begin position="810"/>
        <end position="1025"/>
    </location>
</feature>
<evidence type="ECO:0000256" key="13">
    <source>
        <dbReference type="SAM" id="Phobius"/>
    </source>
</evidence>
<dbReference type="Gene3D" id="2.60.40.10">
    <property type="entry name" value="Immunoglobulins"/>
    <property type="match status" value="1"/>
</dbReference>
<keyword evidence="5" id="KW-0547">Nucleotide-binding</keyword>
<dbReference type="SUPFAM" id="SSF55874">
    <property type="entry name" value="ATPase domain of HSP90 chaperone/DNA topoisomerase II/histidine kinase"/>
    <property type="match status" value="1"/>
</dbReference>
<dbReference type="Pfam" id="PF00072">
    <property type="entry name" value="Response_reg"/>
    <property type="match status" value="1"/>
</dbReference>
<dbReference type="InterPro" id="IPR011006">
    <property type="entry name" value="CheY-like_superfamily"/>
</dbReference>
<dbReference type="InterPro" id="IPR003594">
    <property type="entry name" value="HATPase_dom"/>
</dbReference>
<keyword evidence="13" id="KW-0472">Membrane</keyword>
<dbReference type="SMART" id="SM00388">
    <property type="entry name" value="HisKA"/>
    <property type="match status" value="1"/>
</dbReference>
<dbReference type="SMART" id="SM00342">
    <property type="entry name" value="HTH_ARAC"/>
    <property type="match status" value="1"/>
</dbReference>
<evidence type="ECO:0000256" key="6">
    <source>
        <dbReference type="ARBA" id="ARBA00022777"/>
    </source>
</evidence>
<evidence type="ECO:0000259" key="16">
    <source>
        <dbReference type="PROSITE" id="PS50110"/>
    </source>
</evidence>
<dbReference type="InterPro" id="IPR013783">
    <property type="entry name" value="Ig-like_fold"/>
</dbReference>